<keyword evidence="4" id="KW-1003">Cell membrane</keyword>
<organism evidence="11 12">
    <name type="scientific">Psychromonas aquatilis</name>
    <dbReference type="NCBI Taxonomy" id="2005072"/>
    <lineage>
        <taxon>Bacteria</taxon>
        <taxon>Pseudomonadati</taxon>
        <taxon>Pseudomonadota</taxon>
        <taxon>Gammaproteobacteria</taxon>
        <taxon>Alteromonadales</taxon>
        <taxon>Psychromonadaceae</taxon>
        <taxon>Psychromonas</taxon>
    </lineage>
</organism>
<dbReference type="SUPFAM" id="SSF54523">
    <property type="entry name" value="Pili subunits"/>
    <property type="match status" value="1"/>
</dbReference>
<comment type="caution">
    <text evidence="11">The sequence shown here is derived from an EMBL/GenBank/DDBJ whole genome shotgun (WGS) entry which is preliminary data.</text>
</comment>
<keyword evidence="7 10" id="KW-0812">Transmembrane</keyword>
<evidence type="ECO:0000256" key="6">
    <source>
        <dbReference type="ARBA" id="ARBA00022519"/>
    </source>
</evidence>
<dbReference type="InterPro" id="IPR012902">
    <property type="entry name" value="N_methyl_site"/>
</dbReference>
<evidence type="ECO:0000256" key="2">
    <source>
        <dbReference type="ARBA" id="ARBA00011084"/>
    </source>
</evidence>
<keyword evidence="8 10" id="KW-1133">Transmembrane helix</keyword>
<evidence type="ECO:0000256" key="1">
    <source>
        <dbReference type="ARBA" id="ARBA00004377"/>
    </source>
</evidence>
<dbReference type="Pfam" id="PF07963">
    <property type="entry name" value="N_methyl"/>
    <property type="match status" value="1"/>
</dbReference>
<evidence type="ECO:0000256" key="4">
    <source>
        <dbReference type="ARBA" id="ARBA00022475"/>
    </source>
</evidence>
<dbReference type="PANTHER" id="PTHR39583:SF2">
    <property type="entry name" value="TYPE II SECRETION SYSTEM PROTEIN J"/>
    <property type="match status" value="1"/>
</dbReference>
<dbReference type="NCBIfam" id="TIGR01711">
    <property type="entry name" value="gspJ"/>
    <property type="match status" value="1"/>
</dbReference>
<dbReference type="EMBL" id="JBAKAZ010000015">
    <property type="protein sequence ID" value="MEL0629132.1"/>
    <property type="molecule type" value="Genomic_DNA"/>
</dbReference>
<keyword evidence="12" id="KW-1185">Reference proteome</keyword>
<keyword evidence="9 10" id="KW-0472">Membrane</keyword>
<evidence type="ECO:0000256" key="8">
    <source>
        <dbReference type="ARBA" id="ARBA00022989"/>
    </source>
</evidence>
<keyword evidence="5" id="KW-0488">Methylation</keyword>
<dbReference type="InterPro" id="IPR045584">
    <property type="entry name" value="Pilin-like"/>
</dbReference>
<evidence type="ECO:0000256" key="5">
    <source>
        <dbReference type="ARBA" id="ARBA00022481"/>
    </source>
</evidence>
<evidence type="ECO:0000313" key="11">
    <source>
        <dbReference type="EMBL" id="MEL0629132.1"/>
    </source>
</evidence>
<dbReference type="InterPro" id="IPR051621">
    <property type="entry name" value="T2SS_protein_J"/>
</dbReference>
<evidence type="ECO:0000256" key="10">
    <source>
        <dbReference type="SAM" id="Phobius"/>
    </source>
</evidence>
<dbReference type="NCBIfam" id="TIGR02532">
    <property type="entry name" value="IV_pilin_GFxxxE"/>
    <property type="match status" value="1"/>
</dbReference>
<dbReference type="InterPro" id="IPR010055">
    <property type="entry name" value="T2SS_protein-GspJ"/>
</dbReference>
<evidence type="ECO:0000256" key="9">
    <source>
        <dbReference type="ARBA" id="ARBA00023136"/>
    </source>
</evidence>
<comment type="subcellular location">
    <subcellularLocation>
        <location evidence="1">Cell inner membrane</location>
        <topology evidence="1">Single-pass membrane protein</topology>
    </subcellularLocation>
</comment>
<dbReference type="Proteomes" id="UP001369082">
    <property type="component" value="Unassembled WGS sequence"/>
</dbReference>
<gene>
    <name evidence="11" type="primary">gspJ</name>
    <name evidence="11" type="ORF">V6256_05885</name>
</gene>
<evidence type="ECO:0000256" key="7">
    <source>
        <dbReference type="ARBA" id="ARBA00022692"/>
    </source>
</evidence>
<keyword evidence="6" id="KW-0997">Cell inner membrane</keyword>
<dbReference type="PANTHER" id="PTHR39583">
    <property type="entry name" value="TYPE II SECRETION SYSTEM PROTEIN J-RELATED"/>
    <property type="match status" value="1"/>
</dbReference>
<protein>
    <recommendedName>
        <fullName evidence="3">Type II secretion system protein J</fullName>
    </recommendedName>
</protein>
<dbReference type="Gene3D" id="2.10.70.20">
    <property type="entry name" value="gspk-gspi-gspj complex like domains"/>
    <property type="match status" value="1"/>
</dbReference>
<evidence type="ECO:0000256" key="3">
    <source>
        <dbReference type="ARBA" id="ARBA00021539"/>
    </source>
</evidence>
<dbReference type="Gene3D" id="3.10.610.10">
    <property type="entry name" value="GSPII I/J protein-like"/>
    <property type="match status" value="1"/>
</dbReference>
<accession>A0ABU9GPB4</accession>
<sequence>MHKSNCPKAARQAGFTLIEILVAIAIFAVLSLAAYQILQGVLRSGEISREHDQSLTEVQRGMILIERDFVQMVARQSRTPGVDDEKLQALYVGQAVLDSDFEGIEFNRLGWSNPLNLLPRSNILRVGYRVQNEQLQRLYYLHPDAVAGEEPEQQVILNDIENLTFRFWDDGWTTTWSTASEIPSGIEMVITSKKFGELRRVFVLPASTVVSDE</sequence>
<reference evidence="11 12" key="1">
    <citation type="submission" date="2024-02" db="EMBL/GenBank/DDBJ databases">
        <title>Bacteria isolated from the canopy kelp, Nereocystis luetkeana.</title>
        <authorList>
            <person name="Pfister C.A."/>
            <person name="Younker I.T."/>
            <person name="Light S.H."/>
        </authorList>
    </citation>
    <scope>NUCLEOTIDE SEQUENCE [LARGE SCALE GENOMIC DNA]</scope>
    <source>
        <strain evidence="11 12">TI.1.05</strain>
    </source>
</reference>
<name>A0ABU9GPB4_9GAMM</name>
<proteinExistence type="inferred from homology"/>
<feature type="transmembrane region" description="Helical" evidence="10">
    <location>
        <begin position="12"/>
        <end position="38"/>
    </location>
</feature>
<dbReference type="Pfam" id="PF11612">
    <property type="entry name" value="T2SSJ"/>
    <property type="match status" value="1"/>
</dbReference>
<dbReference type="RefSeq" id="WP_341597144.1">
    <property type="nucleotide sequence ID" value="NZ_JBAKAZ010000015.1"/>
</dbReference>
<comment type="similarity">
    <text evidence="2">Belongs to the GSP J family.</text>
</comment>
<evidence type="ECO:0000313" key="12">
    <source>
        <dbReference type="Proteomes" id="UP001369082"/>
    </source>
</evidence>
<dbReference type="PROSITE" id="PS00409">
    <property type="entry name" value="PROKAR_NTER_METHYL"/>
    <property type="match status" value="1"/>
</dbReference>